<keyword evidence="9 15" id="KW-0274">FAD</keyword>
<dbReference type="GO" id="GO:0050660">
    <property type="term" value="F:flavin adenine dinucleotide binding"/>
    <property type="evidence" value="ECO:0007669"/>
    <property type="project" value="UniProtKB-UniRule"/>
</dbReference>
<dbReference type="InterPro" id="IPR007419">
    <property type="entry name" value="BFD-like_2Fe2S-bd_dom"/>
</dbReference>
<feature type="binding site" evidence="16">
    <location>
        <position position="638"/>
    </location>
    <ligand>
        <name>[4Fe-4S] cluster</name>
        <dbReference type="ChEBI" id="CHEBI:49883"/>
    </ligand>
</feature>
<dbReference type="Proteomes" id="UP000285120">
    <property type="component" value="Unassembled WGS sequence"/>
</dbReference>
<evidence type="ECO:0000256" key="15">
    <source>
        <dbReference type="PIRNR" id="PIRNR037149"/>
    </source>
</evidence>
<dbReference type="GO" id="GO:0051537">
    <property type="term" value="F:2 iron, 2 sulfur cluster binding"/>
    <property type="evidence" value="ECO:0007669"/>
    <property type="project" value="UniProtKB-KW"/>
</dbReference>
<feature type="binding site" evidence="16">
    <location>
        <position position="644"/>
    </location>
    <ligand>
        <name>[4Fe-4S] cluster</name>
        <dbReference type="ChEBI" id="CHEBI:49883"/>
    </ligand>
</feature>
<evidence type="ECO:0000256" key="8">
    <source>
        <dbReference type="ARBA" id="ARBA00022723"/>
    </source>
</evidence>
<evidence type="ECO:0000256" key="7">
    <source>
        <dbReference type="ARBA" id="ARBA00022714"/>
    </source>
</evidence>
<dbReference type="SUPFAM" id="SSF51905">
    <property type="entry name" value="FAD/NAD(P)-binding domain"/>
    <property type="match status" value="2"/>
</dbReference>
<dbReference type="InterPro" id="IPR005117">
    <property type="entry name" value="NiRdtase/SiRdtase_haem-b_fer"/>
</dbReference>
<organism evidence="22 23">
    <name type="scientific">Sinobaca qinghaiensis</name>
    <dbReference type="NCBI Taxonomy" id="342944"/>
    <lineage>
        <taxon>Bacteria</taxon>
        <taxon>Bacillati</taxon>
        <taxon>Bacillota</taxon>
        <taxon>Bacilli</taxon>
        <taxon>Bacillales</taxon>
        <taxon>Sporolactobacillaceae</taxon>
        <taxon>Sinobaca</taxon>
    </lineage>
</organism>
<keyword evidence="4 16" id="KW-0004">4Fe-4S</keyword>
<sequence length="812" mass="89783">MRKENIVLIGNGMAGIRTIEEILKKEPNRFTITIFGKEPYPNYNRILLSKVLQGDSDINEIILNDYDWYEEKNITLYAGDEAEEIDKKKKVVRSRQGRECPYDHLIIATGSNAFMLPLPGADKEGVIAFRDIKDTEEMISASKKYRRAVVIGGGLLGLEAARGLLNLDMETEVVHNSSYLMERQLDEPASRMLKNDLEAQGMRFHMAKDTEKILGKKRVEGLKFKDGSTLEADLVVMAVGIRPNAVLAGASGIDTNRAILVNDHMETSVKDIYAVGECAEHNGIAYGLVAPLYEQGKVLAERICAKARTGTGYQGSLTYTQLKVSGVDVFSAGTFQDEEDTKAIRVHDEFEGIYKKVVVRDNRVVGAVLYGETADSPRLLEMMKKGQDITGLGKTIILPSEQEGGEAGSLTAAMEPFETICGCNGVCKGDIVEAIQKDGLTSVEEVKKHTNAARSCGGCKPLVADLLAHTLGDEAGEGLQEEPMCGCTDLTHEEVGEEIRTKQLTLTREVMNVLHWKTSEGCSKCRPAINYYLGVAHPKEYEDDPSSRFVNERMHANIQNDGTYSVVPRMYGGVTNPDQLRKIAEVADKYDVPLLKLTGGQRIDMLGIPKADLPSVWEDLNMPSGYAYAKSLRTVKTCVGEDFCRFGTQDSIGLGIAIEKKYDRLNTPHKVKMAVSACPRNCAESGIKDLGIVGVEGAWELYAGGNGGVDLKGGELLTKVQTTEEVIDTISAYLQYYRENARYLERTSHWIGRVGLEHVKSVILDNKEERKALIARMDTALEALPEDPWKSITSNEKKREELFEQKKVEVLQ</sequence>
<dbReference type="GO" id="GO:0051539">
    <property type="term" value="F:4 iron, 4 sulfur cluster binding"/>
    <property type="evidence" value="ECO:0007669"/>
    <property type="project" value="UniProtKB-KW"/>
</dbReference>
<dbReference type="Pfam" id="PF18267">
    <property type="entry name" value="Rubredoxin_C"/>
    <property type="match status" value="1"/>
</dbReference>
<feature type="domain" description="Nitrite/Sulfite reductase ferredoxin-like" evidence="18">
    <location>
        <begin position="559"/>
        <end position="621"/>
    </location>
</feature>
<dbReference type="GO" id="GO:0098809">
    <property type="term" value="F:nitrite reductase activity"/>
    <property type="evidence" value="ECO:0007669"/>
    <property type="project" value="InterPro"/>
</dbReference>
<comment type="pathway">
    <text evidence="2">Nitrogen metabolism; nitrate reduction (assimilation).</text>
</comment>
<evidence type="ECO:0000256" key="1">
    <source>
        <dbReference type="ARBA" id="ARBA00001974"/>
    </source>
</evidence>
<keyword evidence="12 16" id="KW-0411">Iron-sulfur</keyword>
<evidence type="ECO:0000256" key="13">
    <source>
        <dbReference type="ARBA" id="ARBA00023063"/>
    </source>
</evidence>
<dbReference type="GO" id="GO:0050661">
    <property type="term" value="F:NADP binding"/>
    <property type="evidence" value="ECO:0007669"/>
    <property type="project" value="UniProtKB-UniRule"/>
</dbReference>
<dbReference type="OrthoDB" id="9792592at2"/>
<dbReference type="InterPro" id="IPR052034">
    <property type="entry name" value="NasD-like"/>
</dbReference>
<keyword evidence="6 15" id="KW-0285">Flavoprotein</keyword>
<dbReference type="InterPro" id="IPR041854">
    <property type="entry name" value="BFD-like_2Fe2S-bd_dom_sf"/>
</dbReference>
<dbReference type="GO" id="GO:0042128">
    <property type="term" value="P:nitrate assimilation"/>
    <property type="evidence" value="ECO:0007669"/>
    <property type="project" value="UniProtKB-UniRule"/>
</dbReference>
<keyword evidence="5 16" id="KW-0349">Heme</keyword>
<dbReference type="PIRSF" id="PIRSF037149">
    <property type="entry name" value="NirB"/>
    <property type="match status" value="1"/>
</dbReference>
<dbReference type="AlphaFoldDB" id="A0A419V449"/>
<dbReference type="Gene3D" id="1.10.10.1100">
    <property type="entry name" value="BFD-like [2Fe-2S]-binding domain"/>
    <property type="match status" value="1"/>
</dbReference>
<protein>
    <submittedName>
        <fullName evidence="22">Assimilatory nitrite reductase (NAD(P)H) large subunit</fullName>
    </submittedName>
</protein>
<dbReference type="InterPro" id="IPR006067">
    <property type="entry name" value="NO2/SO3_Rdtase_4Fe4S_dom"/>
</dbReference>
<dbReference type="InterPro" id="IPR041575">
    <property type="entry name" value="Rubredoxin_C"/>
</dbReference>
<evidence type="ECO:0000256" key="5">
    <source>
        <dbReference type="ARBA" id="ARBA00022617"/>
    </source>
</evidence>
<comment type="cofactor">
    <cofactor evidence="16">
        <name>siroheme</name>
        <dbReference type="ChEBI" id="CHEBI:60052"/>
    </cofactor>
    <text evidence="16">Binds 1 siroheme per subunit.</text>
</comment>
<dbReference type="PANTHER" id="PTHR43809:SF1">
    <property type="entry name" value="NITRITE REDUCTASE (NADH) LARGE SUBUNIT"/>
    <property type="match status" value="1"/>
</dbReference>
<evidence type="ECO:0000259" key="19">
    <source>
        <dbReference type="Pfam" id="PF04324"/>
    </source>
</evidence>
<feature type="domain" description="BFD-like [2Fe-2S]-binding" evidence="19">
    <location>
        <begin position="484"/>
        <end position="533"/>
    </location>
</feature>
<dbReference type="PRINTS" id="PR00397">
    <property type="entry name" value="SIROHAEM"/>
</dbReference>
<evidence type="ECO:0000256" key="12">
    <source>
        <dbReference type="ARBA" id="ARBA00023014"/>
    </source>
</evidence>
<feature type="binding site" evidence="16">
    <location>
        <position position="678"/>
    </location>
    <ligand>
        <name>[4Fe-4S] cluster</name>
        <dbReference type="ChEBI" id="CHEBI:49883"/>
    </ligand>
</feature>
<dbReference type="PRINTS" id="PR00411">
    <property type="entry name" value="PNDRDTASEI"/>
</dbReference>
<dbReference type="Pfam" id="PF01077">
    <property type="entry name" value="NIR_SIR"/>
    <property type="match status" value="1"/>
</dbReference>
<dbReference type="CDD" id="cd19943">
    <property type="entry name" value="NirB_Fer2_BFD-like_1"/>
    <property type="match status" value="1"/>
</dbReference>
<comment type="cofactor">
    <cofactor evidence="16">
        <name>[4Fe-4S] cluster</name>
        <dbReference type="ChEBI" id="CHEBI:49883"/>
    </cofactor>
    <text evidence="16">Binds 1 [4Fe-4S] cluster per subunit.</text>
</comment>
<dbReference type="InterPro" id="IPR006066">
    <property type="entry name" value="NO2/SO3_Rdtase_FeS/sirohaem_BS"/>
</dbReference>
<feature type="binding site" evidence="16">
    <location>
        <position position="682"/>
    </location>
    <ligand>
        <name>[4Fe-4S] cluster</name>
        <dbReference type="ChEBI" id="CHEBI:49883"/>
    </ligand>
</feature>
<evidence type="ECO:0000256" key="6">
    <source>
        <dbReference type="ARBA" id="ARBA00022630"/>
    </source>
</evidence>
<proteinExistence type="inferred from homology"/>
<evidence type="ECO:0000259" key="18">
    <source>
        <dbReference type="Pfam" id="PF03460"/>
    </source>
</evidence>
<keyword evidence="23" id="KW-1185">Reference proteome</keyword>
<keyword evidence="11 16" id="KW-0408">Iron</keyword>
<dbReference type="InterPro" id="IPR016156">
    <property type="entry name" value="FAD/NAD-linked_Rdtase_dimer_sf"/>
</dbReference>
<dbReference type="CDD" id="cd19944">
    <property type="entry name" value="NirB_Fer2_BFD-like_2"/>
    <property type="match status" value="1"/>
</dbReference>
<evidence type="ECO:0000256" key="2">
    <source>
        <dbReference type="ARBA" id="ARBA00005096"/>
    </source>
</evidence>
<dbReference type="Gene3D" id="3.30.390.30">
    <property type="match status" value="1"/>
</dbReference>
<dbReference type="PANTHER" id="PTHR43809">
    <property type="entry name" value="NITRITE REDUCTASE (NADH) LARGE SUBUNIT"/>
    <property type="match status" value="1"/>
</dbReference>
<dbReference type="UniPathway" id="UPA00653"/>
<comment type="caution">
    <text evidence="22">The sequence shown here is derived from an EMBL/GenBank/DDBJ whole genome shotgun (WGS) entry which is preliminary data.</text>
</comment>
<keyword evidence="8 16" id="KW-0479">Metal-binding</keyword>
<dbReference type="FunFam" id="3.50.50.60:FF:000033">
    <property type="entry name" value="Nitrite reductase [NAD(P)H], large subunit"/>
    <property type="match status" value="1"/>
</dbReference>
<dbReference type="Gene3D" id="3.50.50.60">
    <property type="entry name" value="FAD/NAD(P)-binding domain"/>
    <property type="match status" value="2"/>
</dbReference>
<dbReference type="EMBL" id="RAPK01000008">
    <property type="protein sequence ID" value="RKD73270.1"/>
    <property type="molecule type" value="Genomic_DNA"/>
</dbReference>
<dbReference type="SUPFAM" id="SSF56014">
    <property type="entry name" value="Nitrite and sulphite reductase 4Fe-4S domain-like"/>
    <property type="match status" value="1"/>
</dbReference>
<name>A0A419V449_9BACL</name>
<feature type="domain" description="Nitrite/sulphite reductase 4Fe-4S" evidence="17">
    <location>
        <begin position="629"/>
        <end position="765"/>
    </location>
</feature>
<dbReference type="PRINTS" id="PR00368">
    <property type="entry name" value="FADPNR"/>
</dbReference>
<evidence type="ECO:0000256" key="14">
    <source>
        <dbReference type="ARBA" id="ARBA00034078"/>
    </source>
</evidence>
<evidence type="ECO:0000256" key="16">
    <source>
        <dbReference type="PIRSR" id="PIRSR037149-1"/>
    </source>
</evidence>
<evidence type="ECO:0000256" key="4">
    <source>
        <dbReference type="ARBA" id="ARBA00022485"/>
    </source>
</evidence>
<accession>A0A419V449</accession>
<dbReference type="Pfam" id="PF04324">
    <property type="entry name" value="Fer2_BFD"/>
    <property type="match status" value="2"/>
</dbReference>
<dbReference type="GO" id="GO:0046872">
    <property type="term" value="F:metal ion binding"/>
    <property type="evidence" value="ECO:0007669"/>
    <property type="project" value="UniProtKB-KW"/>
</dbReference>
<dbReference type="GO" id="GO:0020037">
    <property type="term" value="F:heme binding"/>
    <property type="evidence" value="ECO:0007669"/>
    <property type="project" value="InterPro"/>
</dbReference>
<evidence type="ECO:0000259" key="17">
    <source>
        <dbReference type="Pfam" id="PF01077"/>
    </source>
</evidence>
<comment type="similarity">
    <text evidence="3">Belongs to the nitrite and sulfite reductase 4Fe-4S domain family.</text>
</comment>
<evidence type="ECO:0000256" key="10">
    <source>
        <dbReference type="ARBA" id="ARBA00023002"/>
    </source>
</evidence>
<dbReference type="Gene3D" id="3.30.413.10">
    <property type="entry name" value="Sulfite Reductase Hemoprotein, domain 1"/>
    <property type="match status" value="1"/>
</dbReference>
<feature type="binding site" description="axial binding residue" evidence="16">
    <location>
        <position position="682"/>
    </location>
    <ligand>
        <name>siroheme</name>
        <dbReference type="ChEBI" id="CHEBI:60052"/>
    </ligand>
    <ligandPart>
        <name>Fe</name>
        <dbReference type="ChEBI" id="CHEBI:18248"/>
    </ligandPart>
</feature>
<keyword evidence="13 15" id="KW-0534">Nitrate assimilation</keyword>
<evidence type="ECO:0000313" key="22">
    <source>
        <dbReference type="EMBL" id="RKD73270.1"/>
    </source>
</evidence>
<dbReference type="InterPro" id="IPR036188">
    <property type="entry name" value="FAD/NAD-bd_sf"/>
</dbReference>
<dbReference type="Pfam" id="PF03460">
    <property type="entry name" value="NIR_SIR_ferr"/>
    <property type="match status" value="1"/>
</dbReference>
<keyword evidence="10" id="KW-0560">Oxidoreductase</keyword>
<dbReference type="InterPro" id="IPR036136">
    <property type="entry name" value="Nit/Sulf_reduc_fer-like_dom_sf"/>
</dbReference>
<evidence type="ECO:0000259" key="20">
    <source>
        <dbReference type="Pfam" id="PF07992"/>
    </source>
</evidence>
<evidence type="ECO:0000313" key="23">
    <source>
        <dbReference type="Proteomes" id="UP000285120"/>
    </source>
</evidence>
<dbReference type="InterPro" id="IPR012744">
    <property type="entry name" value="Nitri_red_NirB"/>
</dbReference>
<feature type="domain" description="BFD-like [2Fe-2S]-binding" evidence="19">
    <location>
        <begin position="420"/>
        <end position="468"/>
    </location>
</feature>
<dbReference type="RefSeq" id="WP_120192748.1">
    <property type="nucleotide sequence ID" value="NZ_RAPK01000008.1"/>
</dbReference>
<dbReference type="SUPFAM" id="SSF55124">
    <property type="entry name" value="Nitrite/Sulfite reductase N-terminal domain-like"/>
    <property type="match status" value="1"/>
</dbReference>
<dbReference type="FunFam" id="1.10.10.1100:FF:000002">
    <property type="entry name" value="Nitrite reductase large subunit"/>
    <property type="match status" value="1"/>
</dbReference>
<evidence type="ECO:0000256" key="11">
    <source>
        <dbReference type="ARBA" id="ARBA00023004"/>
    </source>
</evidence>
<gene>
    <name evidence="22" type="ORF">ATL39_1561</name>
</gene>
<comment type="cofactor">
    <cofactor evidence="1 15">
        <name>FAD</name>
        <dbReference type="ChEBI" id="CHEBI:57692"/>
    </cofactor>
</comment>
<reference evidence="22 23" key="1">
    <citation type="submission" date="2018-09" db="EMBL/GenBank/DDBJ databases">
        <title>Genomic Encyclopedia of Archaeal and Bacterial Type Strains, Phase II (KMG-II): from individual species to whole genera.</title>
        <authorList>
            <person name="Goeker M."/>
        </authorList>
    </citation>
    <scope>NUCLEOTIDE SEQUENCE [LARGE SCALE GENOMIC DNA]</scope>
    <source>
        <strain evidence="22 23">DSM 17008</strain>
    </source>
</reference>
<feature type="domain" description="FAD/NAD(P)-binding" evidence="20">
    <location>
        <begin position="5"/>
        <end position="281"/>
    </location>
</feature>
<evidence type="ECO:0000259" key="21">
    <source>
        <dbReference type="Pfam" id="PF18267"/>
    </source>
</evidence>
<feature type="domain" description="NADH-rubredoxin oxidoreductase C-terminal" evidence="21">
    <location>
        <begin position="320"/>
        <end position="386"/>
    </location>
</feature>
<dbReference type="Gene3D" id="3.90.480.20">
    <property type="match status" value="1"/>
</dbReference>
<keyword evidence="7" id="KW-0001">2Fe-2S</keyword>
<dbReference type="InterPro" id="IPR045854">
    <property type="entry name" value="NO2/SO3_Rdtase_4Fe4S_sf"/>
</dbReference>
<evidence type="ECO:0000256" key="3">
    <source>
        <dbReference type="ARBA" id="ARBA00010429"/>
    </source>
</evidence>
<dbReference type="Pfam" id="PF07992">
    <property type="entry name" value="Pyr_redox_2"/>
    <property type="match status" value="1"/>
</dbReference>
<comment type="cofactor">
    <cofactor evidence="14">
        <name>[2Fe-2S] cluster</name>
        <dbReference type="ChEBI" id="CHEBI:190135"/>
    </cofactor>
</comment>
<dbReference type="InterPro" id="IPR017121">
    <property type="entry name" value="Nitrite_Rdtase_lsu"/>
</dbReference>
<dbReference type="InterPro" id="IPR023753">
    <property type="entry name" value="FAD/NAD-binding_dom"/>
</dbReference>
<evidence type="ECO:0000256" key="9">
    <source>
        <dbReference type="ARBA" id="ARBA00022827"/>
    </source>
</evidence>
<dbReference type="NCBIfam" id="TIGR02374">
    <property type="entry name" value="nitri_red_nirB"/>
    <property type="match status" value="1"/>
</dbReference>